<dbReference type="Proteomes" id="UP000270342">
    <property type="component" value="Unassembled WGS sequence"/>
</dbReference>
<dbReference type="Pfam" id="PF04773">
    <property type="entry name" value="FecR"/>
    <property type="match status" value="1"/>
</dbReference>
<proteinExistence type="predicted"/>
<name>A0A494XF48_9BURK</name>
<keyword evidence="4" id="KW-1185">Reference proteome</keyword>
<dbReference type="OrthoDB" id="1100567at2"/>
<dbReference type="InterPro" id="IPR012373">
    <property type="entry name" value="Ferrdict_sens_TM"/>
</dbReference>
<dbReference type="PANTHER" id="PTHR30273">
    <property type="entry name" value="PERIPLASMIC SIGNAL SENSOR AND SIGMA FACTOR ACTIVATOR FECR-RELATED"/>
    <property type="match status" value="1"/>
</dbReference>
<dbReference type="AlphaFoldDB" id="A0A494XF48"/>
<dbReference type="Gene3D" id="2.60.120.1440">
    <property type="match status" value="1"/>
</dbReference>
<dbReference type="RefSeq" id="WP_121089925.1">
    <property type="nucleotide sequence ID" value="NZ_RBZU01000013.1"/>
</dbReference>
<dbReference type="InterPro" id="IPR032623">
    <property type="entry name" value="FecR_N"/>
</dbReference>
<evidence type="ECO:0000313" key="4">
    <source>
        <dbReference type="Proteomes" id="UP000270342"/>
    </source>
</evidence>
<dbReference type="GO" id="GO:0016989">
    <property type="term" value="F:sigma factor antagonist activity"/>
    <property type="evidence" value="ECO:0007669"/>
    <property type="project" value="TreeGrafter"/>
</dbReference>
<dbReference type="InterPro" id="IPR006860">
    <property type="entry name" value="FecR"/>
</dbReference>
<protein>
    <submittedName>
        <fullName evidence="3">DUF4880 domain-containing protein</fullName>
    </submittedName>
</protein>
<dbReference type="EMBL" id="RBZU01000013">
    <property type="protein sequence ID" value="RKP47106.1"/>
    <property type="molecule type" value="Genomic_DNA"/>
</dbReference>
<dbReference type="PIRSF" id="PIRSF018266">
    <property type="entry name" value="FecR"/>
    <property type="match status" value="1"/>
</dbReference>
<gene>
    <name evidence="3" type="ORF">D7S86_23440</name>
</gene>
<sequence>MSLPSSASSPARDIDQQALDWFVRRGRGLSVAEAARFEAWLAADPANADALARWESDWTALDALPEAGIAALKRELAAQQAREAAGDAAGAVGEARGSRAARPGFWARWTSRRSTADARVRAYRPRLALIGAALAMSAAVSVGWWTWERPTYVQSFATARGGELDVRLPDGSRLKLDTATHLSVAFRRGRREVRLADGQAYFEVEHDGSRPFDVFAGASRMTDLGTRFSVRYTPGIPGNGDVQVAVEQGSVRVGHVPGADPIARVLAGEDAEAVILTAGQQVSCDPAGAIGTVTALEPSAFAIWRDGRVSFDDTPLSQALAEFERYGPTHLALAGPDVAALRITGTFNPRHIENFMRVLPKVQHVVLQPHGETTDIALSPR</sequence>
<evidence type="ECO:0000313" key="3">
    <source>
        <dbReference type="EMBL" id="RKP47106.1"/>
    </source>
</evidence>
<dbReference type="Pfam" id="PF16220">
    <property type="entry name" value="DUF4880"/>
    <property type="match status" value="1"/>
</dbReference>
<evidence type="ECO:0000259" key="1">
    <source>
        <dbReference type="Pfam" id="PF04773"/>
    </source>
</evidence>
<dbReference type="PANTHER" id="PTHR30273:SF2">
    <property type="entry name" value="PROTEIN FECR"/>
    <property type="match status" value="1"/>
</dbReference>
<feature type="domain" description="FecR N-terminal" evidence="2">
    <location>
        <begin position="16"/>
        <end position="55"/>
    </location>
</feature>
<evidence type="ECO:0000259" key="2">
    <source>
        <dbReference type="Pfam" id="PF16220"/>
    </source>
</evidence>
<organism evidence="3 4">
    <name type="scientific">Pararobbsia silviterrae</name>
    <dbReference type="NCBI Taxonomy" id="1792498"/>
    <lineage>
        <taxon>Bacteria</taxon>
        <taxon>Pseudomonadati</taxon>
        <taxon>Pseudomonadota</taxon>
        <taxon>Betaproteobacteria</taxon>
        <taxon>Burkholderiales</taxon>
        <taxon>Burkholderiaceae</taxon>
        <taxon>Pararobbsia</taxon>
    </lineage>
</organism>
<feature type="domain" description="FecR protein" evidence="1">
    <location>
        <begin position="157"/>
        <end position="252"/>
    </location>
</feature>
<accession>A0A494XF48</accession>
<reference evidence="3 4" key="1">
    <citation type="submission" date="2018-10" db="EMBL/GenBank/DDBJ databases">
        <title>Robbsia sp. DHC34, isolated from soil.</title>
        <authorList>
            <person name="Gao Z.-H."/>
            <person name="Qiu L.-H."/>
        </authorList>
    </citation>
    <scope>NUCLEOTIDE SEQUENCE [LARGE SCALE GENOMIC DNA]</scope>
    <source>
        <strain evidence="3 4">DHC34</strain>
    </source>
</reference>
<comment type="caution">
    <text evidence="3">The sequence shown here is derived from an EMBL/GenBank/DDBJ whole genome shotgun (WGS) entry which is preliminary data.</text>
</comment>
<dbReference type="Gene3D" id="3.55.50.30">
    <property type="match status" value="1"/>
</dbReference>